<feature type="domain" description="Peptidoglycan recognition protein family" evidence="3">
    <location>
        <begin position="225"/>
        <end position="361"/>
    </location>
</feature>
<dbReference type="InterPro" id="IPR036505">
    <property type="entry name" value="Amidase/PGRP_sf"/>
</dbReference>
<dbReference type="SMART" id="SM00701">
    <property type="entry name" value="PGRP"/>
    <property type="match status" value="2"/>
</dbReference>
<organism evidence="4 5">
    <name type="scientific">Micromonospora zhanjiangensis</name>
    <dbReference type="NCBI Taxonomy" id="1522057"/>
    <lineage>
        <taxon>Bacteria</taxon>
        <taxon>Bacillati</taxon>
        <taxon>Actinomycetota</taxon>
        <taxon>Actinomycetes</taxon>
        <taxon>Micromonosporales</taxon>
        <taxon>Micromonosporaceae</taxon>
        <taxon>Micromonospora</taxon>
    </lineage>
</organism>
<dbReference type="EMBL" id="JBHSBN010000022">
    <property type="protein sequence ID" value="MFC4109253.1"/>
    <property type="molecule type" value="Genomic_DNA"/>
</dbReference>
<dbReference type="InterPro" id="IPR006311">
    <property type="entry name" value="TAT_signal"/>
</dbReference>
<dbReference type="InterPro" id="IPR036366">
    <property type="entry name" value="PGBDSf"/>
</dbReference>
<dbReference type="CDD" id="cd06583">
    <property type="entry name" value="PGRP"/>
    <property type="match status" value="2"/>
</dbReference>
<proteinExistence type="inferred from homology"/>
<evidence type="ECO:0000256" key="1">
    <source>
        <dbReference type="ARBA" id="ARBA00007553"/>
    </source>
</evidence>
<evidence type="ECO:0000313" key="4">
    <source>
        <dbReference type="EMBL" id="MFC4109253.1"/>
    </source>
</evidence>
<gene>
    <name evidence="4" type="ORF">ACFOX0_25400</name>
</gene>
<dbReference type="SMART" id="SM00644">
    <property type="entry name" value="Ami_2"/>
    <property type="match status" value="2"/>
</dbReference>
<dbReference type="InterPro" id="IPR015510">
    <property type="entry name" value="PGRP"/>
</dbReference>
<comment type="similarity">
    <text evidence="1">Belongs to the N-acetylmuramoyl-L-alanine amidase 2 family.</text>
</comment>
<dbReference type="InterPro" id="IPR002477">
    <property type="entry name" value="Peptidoglycan-bd-like"/>
</dbReference>
<dbReference type="InterPro" id="IPR036365">
    <property type="entry name" value="PGBD-like_sf"/>
</dbReference>
<dbReference type="PANTHER" id="PTHR11022:SF41">
    <property type="entry name" value="PEPTIDOGLYCAN-RECOGNITION PROTEIN LC-RELATED"/>
    <property type="match status" value="1"/>
</dbReference>
<evidence type="ECO:0000259" key="3">
    <source>
        <dbReference type="SMART" id="SM00701"/>
    </source>
</evidence>
<evidence type="ECO:0000259" key="2">
    <source>
        <dbReference type="SMART" id="SM00644"/>
    </source>
</evidence>
<dbReference type="Pfam" id="PF01510">
    <property type="entry name" value="Amidase_2"/>
    <property type="match status" value="2"/>
</dbReference>
<dbReference type="InterPro" id="IPR006619">
    <property type="entry name" value="PGRP_domain_met/bac"/>
</dbReference>
<comment type="caution">
    <text evidence="4">The sequence shown here is derived from an EMBL/GenBank/DDBJ whole genome shotgun (WGS) entry which is preliminary data.</text>
</comment>
<dbReference type="Gene3D" id="1.10.101.10">
    <property type="entry name" value="PGBD-like superfamily/PGBD"/>
    <property type="match status" value="4"/>
</dbReference>
<dbReference type="PROSITE" id="PS51318">
    <property type="entry name" value="TAT"/>
    <property type="match status" value="1"/>
</dbReference>
<feature type="domain" description="N-acetylmuramoyl-L-alanine amidase" evidence="2">
    <location>
        <begin position="56"/>
        <end position="202"/>
    </location>
</feature>
<dbReference type="RefSeq" id="WP_377550425.1">
    <property type="nucleotide sequence ID" value="NZ_JBHSBN010000022.1"/>
</dbReference>
<sequence>MTEVPISRRQLLIGGTAAVSALAVPAIRPGSSARAAAVVDIIPRSHWLALPAREDLTKYSWTPWVGGVIVHHKGQTDTWDPAANHADCYQQLRDVQLEGFEGGWTDIAYNFVVCQHGFIFEGRGMSVRSGANDTETPGANQNYYAVMGMIGTSILPGDWGDDVPSAAMVRAIRDLVGYLRQNGSAGPQIKGHRDVATTECPGNKLYAYVTGGQLEPPPSPPSAEVTILPRWRWGARPPREVVRVATGQRVGFTVHHSASPPTATVRAIQNYHMDSNGWSDIGYNFLVDTAGRVYEGRGWDVEGAHASGHNVTHIGACFIGSDGDVTTAALRSLRALYERANQHVGRTLAKTYHGQLPGNATDCPGSQLRTWVQNGMMTDTVPPISDTDPSNGGDGTGMTSVRSVASQQKAVNQAGYVPALDVDGLWGPKTYAGVKWVQGQLNVTADGLWGPNTEAAYLARYGGGTSAGGMTSVRSVASQQTSVNRLGYAPPLAVDGIWGPSTDTGVRWLQGQLGVSADGLWGPDTEAAYQAYFDEGALLAVDGSFGPATVRALQRVTGAAVDGQWGPGSIKALQRHLNTWSNAGLAVDGLWGANTVKAVQRHLNAMIGAGLAVDGVWGYATVTALQKALNRGRF</sequence>
<keyword evidence="5" id="KW-1185">Reference proteome</keyword>
<dbReference type="SUPFAM" id="SSF47090">
    <property type="entry name" value="PGBD-like"/>
    <property type="match status" value="3"/>
</dbReference>
<reference evidence="5" key="1">
    <citation type="journal article" date="2019" name="Int. J. Syst. Evol. Microbiol.">
        <title>The Global Catalogue of Microorganisms (GCM) 10K type strain sequencing project: providing services to taxonomists for standard genome sequencing and annotation.</title>
        <authorList>
            <consortium name="The Broad Institute Genomics Platform"/>
            <consortium name="The Broad Institute Genome Sequencing Center for Infectious Disease"/>
            <person name="Wu L."/>
            <person name="Ma J."/>
        </authorList>
    </citation>
    <scope>NUCLEOTIDE SEQUENCE [LARGE SCALE GENOMIC DNA]</scope>
    <source>
        <strain evidence="5">2902at01</strain>
    </source>
</reference>
<dbReference type="PANTHER" id="PTHR11022">
    <property type="entry name" value="PEPTIDOGLYCAN RECOGNITION PROTEIN"/>
    <property type="match status" value="1"/>
</dbReference>
<feature type="domain" description="Peptidoglycan recognition protein family" evidence="3">
    <location>
        <begin position="39"/>
        <end position="196"/>
    </location>
</feature>
<accession>A0ABV8KT30</accession>
<dbReference type="SUPFAM" id="SSF55846">
    <property type="entry name" value="N-acetylmuramoyl-L-alanine amidase-like"/>
    <property type="match status" value="2"/>
</dbReference>
<dbReference type="Proteomes" id="UP001595868">
    <property type="component" value="Unassembled WGS sequence"/>
</dbReference>
<feature type="domain" description="N-acetylmuramoyl-L-alanine amidase" evidence="2">
    <location>
        <begin position="237"/>
        <end position="365"/>
    </location>
</feature>
<protein>
    <submittedName>
        <fullName evidence="4">Peptidoglycan-binding protein</fullName>
    </submittedName>
</protein>
<evidence type="ECO:0000313" key="5">
    <source>
        <dbReference type="Proteomes" id="UP001595868"/>
    </source>
</evidence>
<dbReference type="Gene3D" id="3.40.80.10">
    <property type="entry name" value="Peptidoglycan recognition protein-like"/>
    <property type="match status" value="2"/>
</dbReference>
<name>A0ABV8KT30_9ACTN</name>
<dbReference type="InterPro" id="IPR002502">
    <property type="entry name" value="Amidase_domain"/>
</dbReference>
<dbReference type="Pfam" id="PF01471">
    <property type="entry name" value="PG_binding_1"/>
    <property type="match status" value="2"/>
</dbReference>